<feature type="transmembrane region" description="Helical" evidence="7">
    <location>
        <begin position="284"/>
        <end position="301"/>
    </location>
</feature>
<evidence type="ECO:0000259" key="8">
    <source>
        <dbReference type="Pfam" id="PF00924"/>
    </source>
</evidence>
<feature type="transmembrane region" description="Helical" evidence="7">
    <location>
        <begin position="505"/>
        <end position="530"/>
    </location>
</feature>
<feature type="domain" description="Mechanosensitive ion channel MscS" evidence="8">
    <location>
        <begin position="597"/>
        <end position="662"/>
    </location>
</feature>
<dbReference type="InterPro" id="IPR006686">
    <property type="entry name" value="MscS_channel_CS"/>
</dbReference>
<dbReference type="InterPro" id="IPR011066">
    <property type="entry name" value="MscS_channel_C_sf"/>
</dbReference>
<keyword evidence="5 7" id="KW-1133">Transmembrane helix</keyword>
<dbReference type="AlphaFoldDB" id="A0A6M1S7L7"/>
<dbReference type="Proteomes" id="UP000477849">
    <property type="component" value="Unassembled WGS sequence"/>
</dbReference>
<evidence type="ECO:0000313" key="11">
    <source>
        <dbReference type="EMBL" id="NGO65357.1"/>
    </source>
</evidence>
<sequence length="790" mass="84617">MPPRLFRLMTVLLCLFFAPLPLVFAQEGLREREDRWNETAERAEEAILNGAASPAALEILREELAVQRAEAFELTGAGSITVESLKAQLEALGPAPKKDESEPAFRATRRAELTNALSEAEAPILAARQSYSRAEVLIGGVDRLIRQALRTEMLALSPSPFIPANWVPALSDAGEYIARIHGEIIAMLRNPGNALLLRERAPAAVSMIAGALFILGLLQPTLIRRLENRVRDPRKARRNSGMVGALALRLALTAIAAALLSLALQTLDFVPPSARTAVNALPNLVYVAVVPYWLGHLIFAPSMPEGRLLQMEDALARRASRYCTALGIVVVFEAINQLVEIDYTFTAATRSVWAAIVVLSGSYCLWQLARILVHAGRDDPANPSDEHDGGVLLIGRLIQLVTGAAVASVAVGYVEIAREAMDPMIMSLGLAGVAVAVHKVLVYLLLRLLGRSGYGETAAQSLLPVGVAILVTLLLLPVLALLWGARTADLTDAWTLLNEGVEIGGRRISVTTAAMLLAVFASGIFATRWLQRFLGRTVLPRTRLDSGGRNAVVTGSGYVGLILSALVAVSVAGLDLSNLAIVAGALSVGIGFGLQAVVSNFVSGIILLAERPIREGDWIEVSGHSGIVQKISVRSTRIETFDRHDVIIPNADLITGTVKNMTLSSTIGRIIIPVSVSHRSDLELVSSILRQAAEQHPRVEKQPAPAVPLVGLGESSMDFELRCFIDDVSAGLSVKSDLLHKIHSALARAGIDIPHPHRDVLVRNVDEIAKAFLGNLPPVPGPRDTPAPQA</sequence>
<dbReference type="GO" id="GO:0005886">
    <property type="term" value="C:plasma membrane"/>
    <property type="evidence" value="ECO:0007669"/>
    <property type="project" value="UniProtKB-SubCell"/>
</dbReference>
<evidence type="ECO:0000259" key="9">
    <source>
        <dbReference type="Pfam" id="PF12607"/>
    </source>
</evidence>
<organism evidence="11 12">
    <name type="scientific">Rhizobium daejeonense</name>
    <dbReference type="NCBI Taxonomy" id="240521"/>
    <lineage>
        <taxon>Bacteria</taxon>
        <taxon>Pseudomonadati</taxon>
        <taxon>Pseudomonadota</taxon>
        <taxon>Alphaproteobacteria</taxon>
        <taxon>Hyphomicrobiales</taxon>
        <taxon>Rhizobiaceae</taxon>
        <taxon>Rhizobium/Agrobacterium group</taxon>
        <taxon>Rhizobium</taxon>
    </lineage>
</organism>
<comment type="similarity">
    <text evidence="2">Belongs to the MscS (TC 1.A.23) family.</text>
</comment>
<evidence type="ECO:0000256" key="1">
    <source>
        <dbReference type="ARBA" id="ARBA00004651"/>
    </source>
</evidence>
<dbReference type="InterPro" id="IPR052702">
    <property type="entry name" value="MscS-like_channel"/>
</dbReference>
<evidence type="ECO:0000259" key="10">
    <source>
        <dbReference type="Pfam" id="PF21082"/>
    </source>
</evidence>
<dbReference type="PANTHER" id="PTHR30347:SF1">
    <property type="entry name" value="MECHANOSENSITIVE CHANNEL MSCK"/>
    <property type="match status" value="1"/>
</dbReference>
<evidence type="ECO:0000256" key="3">
    <source>
        <dbReference type="ARBA" id="ARBA00022475"/>
    </source>
</evidence>
<dbReference type="SUPFAM" id="SSF50182">
    <property type="entry name" value="Sm-like ribonucleoproteins"/>
    <property type="match status" value="1"/>
</dbReference>
<dbReference type="InterPro" id="IPR006685">
    <property type="entry name" value="MscS_channel_2nd"/>
</dbReference>
<dbReference type="InterPro" id="IPR011014">
    <property type="entry name" value="MscS_channel_TM-2"/>
</dbReference>
<feature type="transmembrane region" description="Helical" evidence="7">
    <location>
        <begin position="462"/>
        <end position="485"/>
    </location>
</feature>
<evidence type="ECO:0000313" key="12">
    <source>
        <dbReference type="Proteomes" id="UP000477849"/>
    </source>
</evidence>
<dbReference type="RefSeq" id="WP_163902143.1">
    <property type="nucleotide sequence ID" value="NZ_CP048427.1"/>
</dbReference>
<protein>
    <submittedName>
        <fullName evidence="11">Mechanosensitive ion channel family protein</fullName>
    </submittedName>
</protein>
<feature type="transmembrane region" description="Helical" evidence="7">
    <location>
        <begin position="580"/>
        <end position="609"/>
    </location>
</feature>
<dbReference type="Pfam" id="PF00924">
    <property type="entry name" value="MS_channel_2nd"/>
    <property type="match status" value="1"/>
</dbReference>
<dbReference type="SUPFAM" id="SSF82861">
    <property type="entry name" value="Mechanosensitive channel protein MscS (YggB), transmembrane region"/>
    <property type="match status" value="1"/>
</dbReference>
<keyword evidence="6 7" id="KW-0472">Membrane</keyword>
<evidence type="ECO:0000256" key="4">
    <source>
        <dbReference type="ARBA" id="ARBA00022692"/>
    </source>
</evidence>
<dbReference type="PANTHER" id="PTHR30347">
    <property type="entry name" value="POTASSIUM CHANNEL RELATED"/>
    <property type="match status" value="1"/>
</dbReference>
<keyword evidence="4 7" id="KW-0812">Transmembrane</keyword>
<dbReference type="Pfam" id="PF21082">
    <property type="entry name" value="MS_channel_3rd"/>
    <property type="match status" value="1"/>
</dbReference>
<feature type="domain" description="Mechanosensitive ion channel MscS C-terminal" evidence="10">
    <location>
        <begin position="672"/>
        <end position="753"/>
    </location>
</feature>
<dbReference type="InterPro" id="IPR049278">
    <property type="entry name" value="MS_channel_C"/>
</dbReference>
<keyword evidence="3" id="KW-1003">Cell membrane</keyword>
<evidence type="ECO:0000256" key="2">
    <source>
        <dbReference type="ARBA" id="ARBA00008017"/>
    </source>
</evidence>
<dbReference type="InterPro" id="IPR022249">
    <property type="entry name" value="DUF3772"/>
</dbReference>
<feature type="transmembrane region" description="Helical" evidence="7">
    <location>
        <begin position="322"/>
        <end position="339"/>
    </location>
</feature>
<proteinExistence type="inferred from homology"/>
<gene>
    <name evidence="11" type="ORF">G6N76_16935</name>
</gene>
<feature type="transmembrane region" description="Helical" evidence="7">
    <location>
        <begin position="425"/>
        <end position="450"/>
    </location>
</feature>
<feature type="transmembrane region" description="Helical" evidence="7">
    <location>
        <begin position="351"/>
        <end position="369"/>
    </location>
</feature>
<comment type="subcellular location">
    <subcellularLocation>
        <location evidence="1">Cell membrane</location>
        <topology evidence="1">Multi-pass membrane protein</topology>
    </subcellularLocation>
</comment>
<dbReference type="EMBL" id="JAAKZH010000005">
    <property type="protein sequence ID" value="NGO65357.1"/>
    <property type="molecule type" value="Genomic_DNA"/>
</dbReference>
<keyword evidence="12" id="KW-1185">Reference proteome</keyword>
<dbReference type="InterPro" id="IPR010920">
    <property type="entry name" value="LSM_dom_sf"/>
</dbReference>
<dbReference type="Gene3D" id="3.30.70.100">
    <property type="match status" value="1"/>
</dbReference>
<feature type="transmembrane region" description="Helical" evidence="7">
    <location>
        <begin position="203"/>
        <end position="223"/>
    </location>
</feature>
<dbReference type="InterPro" id="IPR023408">
    <property type="entry name" value="MscS_beta-dom_sf"/>
</dbReference>
<name>A0A6M1S7L7_9HYPH</name>
<evidence type="ECO:0000256" key="5">
    <source>
        <dbReference type="ARBA" id="ARBA00022989"/>
    </source>
</evidence>
<dbReference type="Pfam" id="PF12607">
    <property type="entry name" value="DUF3772"/>
    <property type="match status" value="1"/>
</dbReference>
<dbReference type="Gene3D" id="2.30.30.60">
    <property type="match status" value="1"/>
</dbReference>
<accession>A0A6M1S7L7</accession>
<feature type="transmembrane region" description="Helical" evidence="7">
    <location>
        <begin position="551"/>
        <end position="574"/>
    </location>
</feature>
<feature type="domain" description="DUF3772" evidence="9">
    <location>
        <begin position="126"/>
        <end position="181"/>
    </location>
</feature>
<dbReference type="Gene3D" id="1.10.287.1260">
    <property type="match status" value="1"/>
</dbReference>
<comment type="caution">
    <text evidence="11">The sequence shown here is derived from an EMBL/GenBank/DDBJ whole genome shotgun (WGS) entry which is preliminary data.</text>
</comment>
<dbReference type="PROSITE" id="PS01246">
    <property type="entry name" value="UPF0003"/>
    <property type="match status" value="1"/>
</dbReference>
<feature type="transmembrane region" description="Helical" evidence="7">
    <location>
        <begin position="243"/>
        <end position="264"/>
    </location>
</feature>
<reference evidence="11 12" key="1">
    <citation type="submission" date="2020-02" db="EMBL/GenBank/DDBJ databases">
        <title>Genome sequence of the type strain CCBAU10050 of Rhizobium daejeonense.</title>
        <authorList>
            <person name="Gao J."/>
            <person name="Sun J."/>
        </authorList>
    </citation>
    <scope>NUCLEOTIDE SEQUENCE [LARGE SCALE GENOMIC DNA]</scope>
    <source>
        <strain evidence="11 12">CCBAU10050</strain>
    </source>
</reference>
<evidence type="ECO:0000256" key="6">
    <source>
        <dbReference type="ARBA" id="ARBA00023136"/>
    </source>
</evidence>
<dbReference type="GO" id="GO:0008381">
    <property type="term" value="F:mechanosensitive monoatomic ion channel activity"/>
    <property type="evidence" value="ECO:0007669"/>
    <property type="project" value="UniProtKB-ARBA"/>
</dbReference>
<dbReference type="SUPFAM" id="SSF82689">
    <property type="entry name" value="Mechanosensitive channel protein MscS (YggB), C-terminal domain"/>
    <property type="match status" value="1"/>
</dbReference>
<evidence type="ECO:0000256" key="7">
    <source>
        <dbReference type="SAM" id="Phobius"/>
    </source>
</evidence>
<feature type="transmembrane region" description="Helical" evidence="7">
    <location>
        <begin position="390"/>
        <end position="413"/>
    </location>
</feature>